<organism evidence="1 2">
    <name type="scientific">Bonamia ostreae</name>
    <dbReference type="NCBI Taxonomy" id="126728"/>
    <lineage>
        <taxon>Eukaryota</taxon>
        <taxon>Sar</taxon>
        <taxon>Rhizaria</taxon>
        <taxon>Endomyxa</taxon>
        <taxon>Ascetosporea</taxon>
        <taxon>Haplosporida</taxon>
        <taxon>Bonamia</taxon>
    </lineage>
</organism>
<sequence>MSDIERKIKTVTSKLRFIKRAKLLAREKFPSSEDIPDLKVVLGPIIGFVSDNTARILMEFNNKMPLF</sequence>
<keyword evidence="2" id="KW-1185">Reference proteome</keyword>
<dbReference type="Proteomes" id="UP001439008">
    <property type="component" value="Unassembled WGS sequence"/>
</dbReference>
<proteinExistence type="predicted"/>
<gene>
    <name evidence="1" type="ORF">MHBO_000779</name>
</gene>
<comment type="caution">
    <text evidence="1">The sequence shown here is derived from an EMBL/GenBank/DDBJ whole genome shotgun (WGS) entry which is preliminary data.</text>
</comment>
<accession>A0ABV2AHF5</accession>
<reference evidence="1 2" key="1">
    <citation type="journal article" date="2024" name="BMC Biol.">
        <title>Comparative genomics of Ascetosporea gives new insight into the evolutionary basis for animal parasitism in Rhizaria.</title>
        <authorList>
            <person name="Hiltunen Thoren M."/>
            <person name="Onut-Brannstrom I."/>
            <person name="Alfjorden A."/>
            <person name="Peckova H."/>
            <person name="Swords F."/>
            <person name="Hooper C."/>
            <person name="Holzer A.S."/>
            <person name="Bass D."/>
            <person name="Burki F."/>
        </authorList>
    </citation>
    <scope>NUCLEOTIDE SEQUENCE [LARGE SCALE GENOMIC DNA]</scope>
    <source>
        <strain evidence="1">20-A016</strain>
    </source>
</reference>
<protein>
    <submittedName>
        <fullName evidence="1">Uncharacterized protein</fullName>
    </submittedName>
</protein>
<evidence type="ECO:0000313" key="1">
    <source>
        <dbReference type="EMBL" id="MES1918884.1"/>
    </source>
</evidence>
<name>A0ABV2AHF5_9EUKA</name>
<dbReference type="EMBL" id="JBDODL010000148">
    <property type="protein sequence ID" value="MES1918884.1"/>
    <property type="molecule type" value="Genomic_DNA"/>
</dbReference>
<evidence type="ECO:0000313" key="2">
    <source>
        <dbReference type="Proteomes" id="UP001439008"/>
    </source>
</evidence>